<feature type="non-terminal residue" evidence="5">
    <location>
        <position position="1"/>
    </location>
</feature>
<dbReference type="GO" id="GO:0005615">
    <property type="term" value="C:extracellular space"/>
    <property type="evidence" value="ECO:0007669"/>
    <property type="project" value="TreeGrafter"/>
</dbReference>
<evidence type="ECO:0000313" key="6">
    <source>
        <dbReference type="Proteomes" id="UP001200034"/>
    </source>
</evidence>
<sequence length="103" mass="11583">KVVDDCSAENGVKTEDLTSDLIMGKIKPENVKQHIKCTIKCAYMKFGFMDDKANLLNDKLLQYFIGDDVKSRVRKVLDTCGTIVGVDPCDKAYKVKVCFDDKI</sequence>
<dbReference type="PANTHER" id="PTHR11857">
    <property type="entry name" value="ODORANT BINDING PROTEIN-RELATED"/>
    <property type="match status" value="1"/>
</dbReference>
<dbReference type="GO" id="GO:0007608">
    <property type="term" value="P:sensory perception of smell"/>
    <property type="evidence" value="ECO:0007669"/>
    <property type="project" value="TreeGrafter"/>
</dbReference>
<evidence type="ECO:0000256" key="2">
    <source>
        <dbReference type="ARBA" id="ARBA00008098"/>
    </source>
</evidence>
<dbReference type="PANTHER" id="PTHR11857:SF43">
    <property type="entry name" value="GEO07291P1-RELATED"/>
    <property type="match status" value="1"/>
</dbReference>
<dbReference type="CDD" id="cd23992">
    <property type="entry name" value="PBP_GOBP"/>
    <property type="match status" value="1"/>
</dbReference>
<dbReference type="Pfam" id="PF01395">
    <property type="entry name" value="PBP_GOBP"/>
    <property type="match status" value="1"/>
</dbReference>
<comment type="caution">
    <text evidence="5">The sequence shown here is derived from an EMBL/GenBank/DDBJ whole genome shotgun (WGS) entry which is preliminary data.</text>
</comment>
<dbReference type="AlphaFoldDB" id="A0AAD4JR46"/>
<keyword evidence="3" id="KW-0964">Secreted</keyword>
<accession>A0AAD4JR46</accession>
<proteinExistence type="inferred from homology"/>
<evidence type="ECO:0000256" key="4">
    <source>
        <dbReference type="ARBA" id="ARBA00022729"/>
    </source>
</evidence>
<keyword evidence="4" id="KW-0732">Signal</keyword>
<dbReference type="InterPro" id="IPR006170">
    <property type="entry name" value="PBP/GOBP"/>
</dbReference>
<evidence type="ECO:0000256" key="1">
    <source>
        <dbReference type="ARBA" id="ARBA00004613"/>
    </source>
</evidence>
<evidence type="ECO:0000256" key="3">
    <source>
        <dbReference type="ARBA" id="ARBA00022525"/>
    </source>
</evidence>
<dbReference type="Gene3D" id="1.10.238.20">
    <property type="entry name" value="Pheromone/general odorant binding protein domain"/>
    <property type="match status" value="1"/>
</dbReference>
<dbReference type="InterPro" id="IPR036728">
    <property type="entry name" value="PBP_GOBP_sf"/>
</dbReference>
<comment type="similarity">
    <text evidence="2">Belongs to the PBP/GOBP family.</text>
</comment>
<feature type="non-terminal residue" evidence="5">
    <location>
        <position position="103"/>
    </location>
</feature>
<dbReference type="SMART" id="SM00708">
    <property type="entry name" value="PhBP"/>
    <property type="match status" value="1"/>
</dbReference>
<name>A0AAD4JR46_9MUSC</name>
<dbReference type="SUPFAM" id="SSF47565">
    <property type="entry name" value="Insect pheromone/odorant-binding proteins"/>
    <property type="match status" value="1"/>
</dbReference>
<dbReference type="GO" id="GO:0005549">
    <property type="term" value="F:odorant binding"/>
    <property type="evidence" value="ECO:0007669"/>
    <property type="project" value="InterPro"/>
</dbReference>
<dbReference type="Proteomes" id="UP001200034">
    <property type="component" value="Unassembled WGS sequence"/>
</dbReference>
<organism evidence="5 6">
    <name type="scientific">Drosophila rubida</name>
    <dbReference type="NCBI Taxonomy" id="30044"/>
    <lineage>
        <taxon>Eukaryota</taxon>
        <taxon>Metazoa</taxon>
        <taxon>Ecdysozoa</taxon>
        <taxon>Arthropoda</taxon>
        <taxon>Hexapoda</taxon>
        <taxon>Insecta</taxon>
        <taxon>Pterygota</taxon>
        <taxon>Neoptera</taxon>
        <taxon>Endopterygota</taxon>
        <taxon>Diptera</taxon>
        <taxon>Brachycera</taxon>
        <taxon>Muscomorpha</taxon>
        <taxon>Ephydroidea</taxon>
        <taxon>Drosophilidae</taxon>
        <taxon>Drosophila</taxon>
    </lineage>
</organism>
<comment type="subcellular location">
    <subcellularLocation>
        <location evidence="1">Secreted</location>
    </subcellularLocation>
</comment>
<reference evidence="5" key="1">
    <citation type="journal article" date="2021" name="Mol. Ecol. Resour.">
        <title>Phylogenomic analyses of the genus Drosophila reveals genomic signals of climate adaptation.</title>
        <authorList>
            <person name="Li F."/>
            <person name="Rane R.V."/>
            <person name="Luria V."/>
            <person name="Xiong Z."/>
            <person name="Chen J."/>
            <person name="Li Z."/>
            <person name="Catullo R.A."/>
            <person name="Griffin P.C."/>
            <person name="Schiffer M."/>
            <person name="Pearce S."/>
            <person name="Lee S.F."/>
            <person name="McElroy K."/>
            <person name="Stocker A."/>
            <person name="Shirriffs J."/>
            <person name="Cockerell F."/>
            <person name="Coppin C."/>
            <person name="Sgro C.M."/>
            <person name="Karger A."/>
            <person name="Cain J.W."/>
            <person name="Weber J.A."/>
            <person name="Santpere G."/>
            <person name="Kirschner M.W."/>
            <person name="Hoffmann A.A."/>
            <person name="Oakeshott J.G."/>
            <person name="Zhang G."/>
        </authorList>
    </citation>
    <scope>NUCLEOTIDE SEQUENCE</scope>
    <source>
        <strain evidence="5">BGI-SZ-2011g</strain>
    </source>
</reference>
<protein>
    <submittedName>
        <fullName evidence="5">Uncharacterized protein</fullName>
    </submittedName>
</protein>
<gene>
    <name evidence="5" type="ORF">KR093_004556</name>
</gene>
<dbReference type="EMBL" id="JAJJHW010003889">
    <property type="protein sequence ID" value="KAH8355057.1"/>
    <property type="molecule type" value="Genomic_DNA"/>
</dbReference>
<keyword evidence="6" id="KW-1185">Reference proteome</keyword>
<evidence type="ECO:0000313" key="5">
    <source>
        <dbReference type="EMBL" id="KAH8355057.1"/>
    </source>
</evidence>